<dbReference type="SUPFAM" id="SSF54523">
    <property type="entry name" value="Pili subunits"/>
    <property type="match status" value="1"/>
</dbReference>
<evidence type="ECO:0000313" key="2">
    <source>
        <dbReference type="EMBL" id="KAA1260812.1"/>
    </source>
</evidence>
<dbReference type="RefSeq" id="WP_068266229.1">
    <property type="nucleotide sequence ID" value="NZ_LWSK01000113.1"/>
</dbReference>
<dbReference type="NCBIfam" id="TIGR04294">
    <property type="entry name" value="pre_pil_HX9DG"/>
    <property type="match status" value="1"/>
</dbReference>
<comment type="caution">
    <text evidence="2">The sequence shown here is derived from an EMBL/GenBank/DDBJ whole genome shotgun (WGS) entry which is preliminary data.</text>
</comment>
<dbReference type="InterPro" id="IPR011453">
    <property type="entry name" value="DUF1559"/>
</dbReference>
<gene>
    <name evidence="2" type="primary">xcpT_11</name>
    <name evidence="2" type="ORF">LF1_33540</name>
</gene>
<dbReference type="InterPro" id="IPR045584">
    <property type="entry name" value="Pilin-like"/>
</dbReference>
<sequence length="366" mass="40267">MKRKAFTLVELLVVIAIIGILVGLLLPAVQAAREAARRMSCQNNMKQVALATHNFESTYKSFPSGLTAKVHRNSTSGQPIDWYGTTVFTAILPFLEQSSIYEMWDLSGTFAAAQLNTFEPGRPFARNEKAATAQPVATYLCPSDLIENPVVELTYNGGGQAQGAGNTGSGGKERGFPLGFFAMSSYLASGGTHSTYFRDPLMQSDGMFFMTDEDSQPEDFQTFLRDYEVPAKFADVFDGTSNTILYGERFHYDPVFDRRFHDPAPKWSRYPISQWGAWSWTGGGNGTTHVFGSARVPINFQSSENSNADFDSVNNRTSAYGSGHPGGANFAFTDGSVRFLSDDINMIVFRSLATKRGGEQIDYEAY</sequence>
<protein>
    <submittedName>
        <fullName evidence="2">Type II secretion system protein G</fullName>
    </submittedName>
</protein>
<dbReference type="OrthoDB" id="255848at2"/>
<keyword evidence="3" id="KW-1185">Reference proteome</keyword>
<dbReference type="NCBIfam" id="TIGR02532">
    <property type="entry name" value="IV_pilin_GFxxxE"/>
    <property type="match status" value="1"/>
</dbReference>
<evidence type="ECO:0000313" key="3">
    <source>
        <dbReference type="Proteomes" id="UP000322699"/>
    </source>
</evidence>
<dbReference type="Pfam" id="PF07963">
    <property type="entry name" value="N_methyl"/>
    <property type="match status" value="1"/>
</dbReference>
<evidence type="ECO:0000259" key="1">
    <source>
        <dbReference type="Pfam" id="PF07596"/>
    </source>
</evidence>
<dbReference type="PANTHER" id="PTHR30093:SF2">
    <property type="entry name" value="TYPE II SECRETION SYSTEM PROTEIN H"/>
    <property type="match status" value="1"/>
</dbReference>
<feature type="domain" description="DUF1559" evidence="1">
    <location>
        <begin position="30"/>
        <end position="345"/>
    </location>
</feature>
<dbReference type="EMBL" id="VRLW01000001">
    <property type="protein sequence ID" value="KAA1260812.1"/>
    <property type="molecule type" value="Genomic_DNA"/>
</dbReference>
<proteinExistence type="predicted"/>
<dbReference type="Proteomes" id="UP000322699">
    <property type="component" value="Unassembled WGS sequence"/>
</dbReference>
<accession>A0A5B1CKG1</accession>
<organism evidence="2 3">
    <name type="scientific">Rubripirellula obstinata</name>
    <dbReference type="NCBI Taxonomy" id="406547"/>
    <lineage>
        <taxon>Bacteria</taxon>
        <taxon>Pseudomonadati</taxon>
        <taxon>Planctomycetota</taxon>
        <taxon>Planctomycetia</taxon>
        <taxon>Pirellulales</taxon>
        <taxon>Pirellulaceae</taxon>
        <taxon>Rubripirellula</taxon>
    </lineage>
</organism>
<dbReference type="InterPro" id="IPR012902">
    <property type="entry name" value="N_methyl_site"/>
</dbReference>
<name>A0A5B1CKG1_9BACT</name>
<reference evidence="2 3" key="1">
    <citation type="submission" date="2019-08" db="EMBL/GenBank/DDBJ databases">
        <title>Deep-cultivation of Planctomycetes and their phenomic and genomic characterization uncovers novel biology.</title>
        <authorList>
            <person name="Wiegand S."/>
            <person name="Jogler M."/>
            <person name="Boedeker C."/>
            <person name="Pinto D."/>
            <person name="Vollmers J."/>
            <person name="Rivas-Marin E."/>
            <person name="Kohn T."/>
            <person name="Peeters S.H."/>
            <person name="Heuer A."/>
            <person name="Rast P."/>
            <person name="Oberbeckmann S."/>
            <person name="Bunk B."/>
            <person name="Jeske O."/>
            <person name="Meyerdierks A."/>
            <person name="Storesund J.E."/>
            <person name="Kallscheuer N."/>
            <person name="Luecker S."/>
            <person name="Lage O.M."/>
            <person name="Pohl T."/>
            <person name="Merkel B.J."/>
            <person name="Hornburger P."/>
            <person name="Mueller R.-W."/>
            <person name="Bruemmer F."/>
            <person name="Labrenz M."/>
            <person name="Spormann A.M."/>
            <person name="Op Den Camp H."/>
            <person name="Overmann J."/>
            <person name="Amann R."/>
            <person name="Jetten M.S.M."/>
            <person name="Mascher T."/>
            <person name="Medema M.H."/>
            <person name="Devos D.P."/>
            <person name="Kaster A.-K."/>
            <person name="Ovreas L."/>
            <person name="Rohde M."/>
            <person name="Galperin M.Y."/>
            <person name="Jogler C."/>
        </authorList>
    </citation>
    <scope>NUCLEOTIDE SEQUENCE [LARGE SCALE GENOMIC DNA]</scope>
    <source>
        <strain evidence="2 3">LF1</strain>
    </source>
</reference>
<dbReference type="AlphaFoldDB" id="A0A5B1CKG1"/>
<dbReference type="Gene3D" id="3.30.700.10">
    <property type="entry name" value="Glycoprotein, Type 4 Pilin"/>
    <property type="match status" value="1"/>
</dbReference>
<dbReference type="Pfam" id="PF07596">
    <property type="entry name" value="SBP_bac_10"/>
    <property type="match status" value="1"/>
</dbReference>
<dbReference type="PANTHER" id="PTHR30093">
    <property type="entry name" value="GENERAL SECRETION PATHWAY PROTEIN G"/>
    <property type="match status" value="1"/>
</dbReference>
<dbReference type="InterPro" id="IPR027558">
    <property type="entry name" value="Pre_pil_HX9DG_C"/>
</dbReference>